<protein>
    <submittedName>
        <fullName evidence="3">Secreted protein</fullName>
    </submittedName>
</protein>
<dbReference type="WBParaSite" id="PTRK_0000564300.1">
    <property type="protein sequence ID" value="PTRK_0000564300.1"/>
    <property type="gene ID" value="PTRK_0000564300"/>
</dbReference>
<proteinExistence type="predicted"/>
<evidence type="ECO:0000313" key="2">
    <source>
        <dbReference type="Proteomes" id="UP000038045"/>
    </source>
</evidence>
<dbReference type="AlphaFoldDB" id="A0A0N4ZDI0"/>
<reference evidence="3" key="1">
    <citation type="submission" date="2017-02" db="UniProtKB">
        <authorList>
            <consortium name="WormBaseParasite"/>
        </authorList>
    </citation>
    <scope>IDENTIFICATION</scope>
</reference>
<keyword evidence="1" id="KW-0732">Signal</keyword>
<dbReference type="Proteomes" id="UP000038045">
    <property type="component" value="Unplaced"/>
</dbReference>
<name>A0A0N4ZDI0_PARTI</name>
<feature type="signal peptide" evidence="1">
    <location>
        <begin position="1"/>
        <end position="23"/>
    </location>
</feature>
<feature type="chain" id="PRO_5005891538" evidence="1">
    <location>
        <begin position="24"/>
        <end position="216"/>
    </location>
</feature>
<evidence type="ECO:0000313" key="3">
    <source>
        <dbReference type="WBParaSite" id="PTRK_0000564300.1"/>
    </source>
</evidence>
<accession>A0A0N4ZDI0</accession>
<evidence type="ECO:0000256" key="1">
    <source>
        <dbReference type="SAM" id="SignalP"/>
    </source>
</evidence>
<keyword evidence="2" id="KW-1185">Reference proteome</keyword>
<organism evidence="2 3">
    <name type="scientific">Parastrongyloides trichosuri</name>
    <name type="common">Possum-specific nematode worm</name>
    <dbReference type="NCBI Taxonomy" id="131310"/>
    <lineage>
        <taxon>Eukaryota</taxon>
        <taxon>Metazoa</taxon>
        <taxon>Ecdysozoa</taxon>
        <taxon>Nematoda</taxon>
        <taxon>Chromadorea</taxon>
        <taxon>Rhabditida</taxon>
        <taxon>Tylenchina</taxon>
        <taxon>Panagrolaimomorpha</taxon>
        <taxon>Strongyloidoidea</taxon>
        <taxon>Strongyloididae</taxon>
        <taxon>Parastrongyloides</taxon>
    </lineage>
</organism>
<sequence>MVIWTYLNLILLALIFNVSQVHTCANSDDLTIISNPTLTITFQPPSAWTYPESTAEETLSFFPGQPMTQTIAQNIATNDMESAVIAAFKDVGIPSDGISVTTTYIPQLYHDCYKNSAASTDLQSLTVGSTFQIYENGVITRTATISGADLTYDICLAQSYSENSITLAYTDISLQATIKIDNFSSSKFTVKQIASIVTTKLVFGRGVKFLSEIVIS</sequence>